<name>A0A6J6F1P8_9ZZZZ</name>
<dbReference type="InterPro" id="IPR005905">
    <property type="entry name" value="D_ala_D_ala"/>
</dbReference>
<dbReference type="Pfam" id="PF01820">
    <property type="entry name" value="Dala_Dala_lig_N"/>
    <property type="match status" value="1"/>
</dbReference>
<comment type="cofactor">
    <cofactor evidence="2">
        <name>Mg(2+)</name>
        <dbReference type="ChEBI" id="CHEBI:18420"/>
    </cofactor>
</comment>
<keyword evidence="8" id="KW-0460">Magnesium</keyword>
<dbReference type="InterPro" id="IPR013815">
    <property type="entry name" value="ATP_grasp_subdomain_1"/>
</dbReference>
<evidence type="ECO:0000256" key="12">
    <source>
        <dbReference type="ARBA" id="ARBA00023316"/>
    </source>
</evidence>
<evidence type="ECO:0000256" key="11">
    <source>
        <dbReference type="ARBA" id="ARBA00023211"/>
    </source>
</evidence>
<keyword evidence="12" id="KW-0961">Cell wall biogenesis/degradation</keyword>
<reference evidence="14" key="1">
    <citation type="submission" date="2020-05" db="EMBL/GenBank/DDBJ databases">
        <authorList>
            <person name="Chiriac C."/>
            <person name="Salcher M."/>
            <person name="Ghai R."/>
            <person name="Kavagutti S V."/>
        </authorList>
    </citation>
    <scope>NUCLEOTIDE SEQUENCE</scope>
</reference>
<dbReference type="PANTHER" id="PTHR23132:SF25">
    <property type="entry name" value="D-ALANINE--D-ALANINE LIGASE A"/>
    <property type="match status" value="1"/>
</dbReference>
<dbReference type="NCBIfam" id="NF002378">
    <property type="entry name" value="PRK01372.1"/>
    <property type="match status" value="1"/>
</dbReference>
<dbReference type="SUPFAM" id="SSF52440">
    <property type="entry name" value="PreATP-grasp domain"/>
    <property type="match status" value="1"/>
</dbReference>
<evidence type="ECO:0000256" key="9">
    <source>
        <dbReference type="ARBA" id="ARBA00022960"/>
    </source>
</evidence>
<dbReference type="FunFam" id="3.30.470.20:FF:000008">
    <property type="entry name" value="D-alanine--D-alanine ligase"/>
    <property type="match status" value="1"/>
</dbReference>
<keyword evidence="7" id="KW-0067">ATP-binding</keyword>
<dbReference type="EMBL" id="CAEZTV010000102">
    <property type="protein sequence ID" value="CAB4582671.1"/>
    <property type="molecule type" value="Genomic_DNA"/>
</dbReference>
<accession>A0A6J6F1P8</accession>
<organism evidence="14">
    <name type="scientific">freshwater metagenome</name>
    <dbReference type="NCBI Taxonomy" id="449393"/>
    <lineage>
        <taxon>unclassified sequences</taxon>
        <taxon>metagenomes</taxon>
        <taxon>ecological metagenomes</taxon>
    </lineage>
</organism>
<proteinExistence type="inferred from homology"/>
<keyword evidence="4" id="KW-0436">Ligase</keyword>
<keyword evidence="10" id="KW-0573">Peptidoglycan synthesis</keyword>
<dbReference type="GO" id="GO:0008360">
    <property type="term" value="P:regulation of cell shape"/>
    <property type="evidence" value="ECO:0007669"/>
    <property type="project" value="UniProtKB-KW"/>
</dbReference>
<evidence type="ECO:0000256" key="10">
    <source>
        <dbReference type="ARBA" id="ARBA00022984"/>
    </source>
</evidence>
<dbReference type="GO" id="GO:0071555">
    <property type="term" value="P:cell wall organization"/>
    <property type="evidence" value="ECO:0007669"/>
    <property type="project" value="UniProtKB-KW"/>
</dbReference>
<dbReference type="SUPFAM" id="SSF56059">
    <property type="entry name" value="Glutathione synthetase ATP-binding domain-like"/>
    <property type="match status" value="1"/>
</dbReference>
<feature type="domain" description="ATP-grasp" evidence="13">
    <location>
        <begin position="137"/>
        <end position="336"/>
    </location>
</feature>
<evidence type="ECO:0000256" key="5">
    <source>
        <dbReference type="ARBA" id="ARBA00022723"/>
    </source>
</evidence>
<evidence type="ECO:0000256" key="4">
    <source>
        <dbReference type="ARBA" id="ARBA00022598"/>
    </source>
</evidence>
<evidence type="ECO:0000256" key="6">
    <source>
        <dbReference type="ARBA" id="ARBA00022741"/>
    </source>
</evidence>
<evidence type="ECO:0000256" key="1">
    <source>
        <dbReference type="ARBA" id="ARBA00001936"/>
    </source>
</evidence>
<dbReference type="InterPro" id="IPR011127">
    <property type="entry name" value="Dala_Dala_lig_N"/>
</dbReference>
<dbReference type="PROSITE" id="PS00844">
    <property type="entry name" value="DALA_DALA_LIGASE_2"/>
    <property type="match status" value="1"/>
</dbReference>
<dbReference type="Pfam" id="PF07478">
    <property type="entry name" value="Dala_Dala_lig_C"/>
    <property type="match status" value="1"/>
</dbReference>
<dbReference type="Gene3D" id="3.30.1490.20">
    <property type="entry name" value="ATP-grasp fold, A domain"/>
    <property type="match status" value="1"/>
</dbReference>
<protein>
    <submittedName>
        <fullName evidence="14">Unannotated protein</fullName>
    </submittedName>
</protein>
<dbReference type="InterPro" id="IPR016185">
    <property type="entry name" value="PreATP-grasp_dom_sf"/>
</dbReference>
<dbReference type="GO" id="GO:0046872">
    <property type="term" value="F:metal ion binding"/>
    <property type="evidence" value="ECO:0007669"/>
    <property type="project" value="UniProtKB-KW"/>
</dbReference>
<comment type="similarity">
    <text evidence="3">Belongs to the D-alanine--D-alanine ligase family.</text>
</comment>
<dbReference type="NCBIfam" id="NF002528">
    <property type="entry name" value="PRK01966.1-4"/>
    <property type="match status" value="1"/>
</dbReference>
<dbReference type="AlphaFoldDB" id="A0A6J6F1P8"/>
<gene>
    <name evidence="14" type="ORF">UFOPK1747_00682</name>
</gene>
<sequence length="347" mass="37139">MAKKRVAIICGGKSSEHEISCVSAGGVLSAIDTSKFEVVLIGITKGGKWLLLPTDTTFTIINGALPQVPETGVEVQVSNNSLQAGGKDLAIDVVFPVLHGPYGEDGTIQGLLEMINLRYVGSGVLASAVSMDKSFAKPIFAAAGLKVAPGMVVTSNSFSLPSNLIYPLFVKPARSGSSRGTTKVKNEVELKNAVAFALEFDTKVLIESAIIGREIECAVLQTDGKSIASPVGQISIDQKYEFYDFTAKYLDNSMQLLFPTDLPTGVEAKIQADAIKAFHAAGCEGLARVDFFYSKNGEIIINEINTMPGFTPLSVYPKLIERYGISYQELITELITTALTRSANITR</sequence>
<keyword evidence="5" id="KW-0479">Metal-binding</keyword>
<dbReference type="PROSITE" id="PS50975">
    <property type="entry name" value="ATP_GRASP"/>
    <property type="match status" value="1"/>
</dbReference>
<keyword evidence="6" id="KW-0547">Nucleotide-binding</keyword>
<dbReference type="GO" id="GO:0008716">
    <property type="term" value="F:D-alanine-D-alanine ligase activity"/>
    <property type="evidence" value="ECO:0007669"/>
    <property type="project" value="InterPro"/>
</dbReference>
<dbReference type="HAMAP" id="MF_00047">
    <property type="entry name" value="Dala_Dala_lig"/>
    <property type="match status" value="1"/>
</dbReference>
<dbReference type="Gene3D" id="3.40.50.20">
    <property type="match status" value="1"/>
</dbReference>
<keyword evidence="11" id="KW-0464">Manganese</keyword>
<evidence type="ECO:0000256" key="3">
    <source>
        <dbReference type="ARBA" id="ARBA00010871"/>
    </source>
</evidence>
<dbReference type="NCBIfam" id="TIGR01205">
    <property type="entry name" value="D_ala_D_alaTIGR"/>
    <property type="match status" value="1"/>
</dbReference>
<dbReference type="PANTHER" id="PTHR23132">
    <property type="entry name" value="D-ALANINE--D-ALANINE LIGASE"/>
    <property type="match status" value="1"/>
</dbReference>
<evidence type="ECO:0000256" key="8">
    <source>
        <dbReference type="ARBA" id="ARBA00022842"/>
    </source>
</evidence>
<dbReference type="InterPro" id="IPR011761">
    <property type="entry name" value="ATP-grasp"/>
</dbReference>
<evidence type="ECO:0000259" key="13">
    <source>
        <dbReference type="PROSITE" id="PS50975"/>
    </source>
</evidence>
<evidence type="ECO:0000313" key="14">
    <source>
        <dbReference type="EMBL" id="CAB4582671.1"/>
    </source>
</evidence>
<keyword evidence="9" id="KW-0133">Cell shape</keyword>
<evidence type="ECO:0000256" key="7">
    <source>
        <dbReference type="ARBA" id="ARBA00022840"/>
    </source>
</evidence>
<comment type="cofactor">
    <cofactor evidence="1">
        <name>Mn(2+)</name>
        <dbReference type="ChEBI" id="CHEBI:29035"/>
    </cofactor>
</comment>
<evidence type="ECO:0000256" key="2">
    <source>
        <dbReference type="ARBA" id="ARBA00001946"/>
    </source>
</evidence>
<dbReference type="GO" id="GO:0005829">
    <property type="term" value="C:cytosol"/>
    <property type="evidence" value="ECO:0007669"/>
    <property type="project" value="TreeGrafter"/>
</dbReference>
<dbReference type="InterPro" id="IPR011095">
    <property type="entry name" value="Dala_Dala_lig_C"/>
</dbReference>
<dbReference type="GO" id="GO:0005524">
    <property type="term" value="F:ATP binding"/>
    <property type="evidence" value="ECO:0007669"/>
    <property type="project" value="UniProtKB-KW"/>
</dbReference>
<dbReference type="PROSITE" id="PS00843">
    <property type="entry name" value="DALA_DALA_LIGASE_1"/>
    <property type="match status" value="1"/>
</dbReference>
<dbReference type="GO" id="GO:0009252">
    <property type="term" value="P:peptidoglycan biosynthetic process"/>
    <property type="evidence" value="ECO:0007669"/>
    <property type="project" value="UniProtKB-KW"/>
</dbReference>
<dbReference type="InterPro" id="IPR000291">
    <property type="entry name" value="D-Ala_lig_Van_CS"/>
</dbReference>
<dbReference type="PIRSF" id="PIRSF039102">
    <property type="entry name" value="Ddl/VanB"/>
    <property type="match status" value="1"/>
</dbReference>
<dbReference type="Gene3D" id="3.30.470.20">
    <property type="entry name" value="ATP-grasp fold, B domain"/>
    <property type="match status" value="1"/>
</dbReference>